<dbReference type="InterPro" id="IPR023365">
    <property type="entry name" value="Sortase_dom-sf"/>
</dbReference>
<dbReference type="SUPFAM" id="SSF63817">
    <property type="entry name" value="Sortase"/>
    <property type="match status" value="1"/>
</dbReference>
<accession>A0A4Q8AFX2</accession>
<feature type="region of interest" description="Disordered" evidence="3">
    <location>
        <begin position="1"/>
        <end position="27"/>
    </location>
</feature>
<keyword evidence="1" id="KW-0378">Hydrolase</keyword>
<dbReference type="InterPro" id="IPR042003">
    <property type="entry name" value="Sortase_E"/>
</dbReference>
<feature type="compositionally biased region" description="Acidic residues" evidence="3">
    <location>
        <begin position="95"/>
        <end position="106"/>
    </location>
</feature>
<dbReference type="GO" id="GO:0016787">
    <property type="term" value="F:hydrolase activity"/>
    <property type="evidence" value="ECO:0007669"/>
    <property type="project" value="UniProtKB-KW"/>
</dbReference>
<gene>
    <name evidence="5" type="ORF">EV380_2789</name>
</gene>
<sequence>MSAPPEGSLDAMLNDGGARAAARDRRPRRRYSRGGAVVGVIGELLITAGVIVLLFVAWELWWTNLEADRNQNDAATNLIESFERPEAIAAPGDPVDPEDQAADDAEQFGPPPAATLEDPGTFALMYVPRFGEDWVRPVSSGVGLDVLNNLGIGHYPETQMPGEAGNFAVAAHRQTHGQVFYDIDKLRDGDRVYVQTREGFYQYRYTGTEIVSPSQVDVLAPVPRQPGAEPTSSVLTLTSCHPLFTTRERIIAYAELESFRPADHGPQFAIMSAYERTQN</sequence>
<protein>
    <submittedName>
        <fullName evidence="5">Sortase A</fullName>
    </submittedName>
</protein>
<name>A0A4Q8AFX2_9MICC</name>
<feature type="region of interest" description="Disordered" evidence="3">
    <location>
        <begin position="88"/>
        <end position="117"/>
    </location>
</feature>
<keyword evidence="4" id="KW-1133">Transmembrane helix</keyword>
<feature type="transmembrane region" description="Helical" evidence="4">
    <location>
        <begin position="35"/>
        <end position="62"/>
    </location>
</feature>
<feature type="active site" description="Acyl-thioester intermediate" evidence="2">
    <location>
        <position position="240"/>
    </location>
</feature>
<reference evidence="5 6" key="1">
    <citation type="submission" date="2019-02" db="EMBL/GenBank/DDBJ databases">
        <title>Sequencing the genomes of 1000 actinobacteria strains.</title>
        <authorList>
            <person name="Klenk H.-P."/>
        </authorList>
    </citation>
    <scope>NUCLEOTIDE SEQUENCE [LARGE SCALE GENOMIC DNA]</scope>
    <source>
        <strain evidence="5 6">DSM 17364</strain>
    </source>
</reference>
<evidence type="ECO:0000313" key="6">
    <source>
        <dbReference type="Proteomes" id="UP000292685"/>
    </source>
</evidence>
<dbReference type="AlphaFoldDB" id="A0A4Q8AFX2"/>
<dbReference type="NCBIfam" id="NF033747">
    <property type="entry name" value="class_E_sortase"/>
    <property type="match status" value="1"/>
</dbReference>
<dbReference type="InterPro" id="IPR005754">
    <property type="entry name" value="Sortase"/>
</dbReference>
<dbReference type="InterPro" id="IPR053465">
    <property type="entry name" value="Sortase_Class_E"/>
</dbReference>
<dbReference type="CDD" id="cd05830">
    <property type="entry name" value="Sortase_E"/>
    <property type="match status" value="1"/>
</dbReference>
<keyword evidence="4" id="KW-0472">Membrane</keyword>
<feature type="active site" description="Proton donor/acceptor" evidence="2">
    <location>
        <position position="172"/>
    </location>
</feature>
<dbReference type="NCBIfam" id="TIGR01076">
    <property type="entry name" value="sortase_fam"/>
    <property type="match status" value="1"/>
</dbReference>
<keyword evidence="6" id="KW-1185">Reference proteome</keyword>
<keyword evidence="4" id="KW-0812">Transmembrane</keyword>
<evidence type="ECO:0000256" key="4">
    <source>
        <dbReference type="SAM" id="Phobius"/>
    </source>
</evidence>
<evidence type="ECO:0000256" key="3">
    <source>
        <dbReference type="SAM" id="MobiDB-lite"/>
    </source>
</evidence>
<dbReference type="Pfam" id="PF04203">
    <property type="entry name" value="Sortase"/>
    <property type="match status" value="1"/>
</dbReference>
<dbReference type="Proteomes" id="UP000292685">
    <property type="component" value="Unassembled WGS sequence"/>
</dbReference>
<evidence type="ECO:0000256" key="2">
    <source>
        <dbReference type="PIRSR" id="PIRSR605754-1"/>
    </source>
</evidence>
<evidence type="ECO:0000313" key="5">
    <source>
        <dbReference type="EMBL" id="RZU63178.1"/>
    </source>
</evidence>
<dbReference type="RefSeq" id="WP_242607636.1">
    <property type="nucleotide sequence ID" value="NZ_SHLA01000001.1"/>
</dbReference>
<dbReference type="EMBL" id="SHLA01000001">
    <property type="protein sequence ID" value="RZU63178.1"/>
    <property type="molecule type" value="Genomic_DNA"/>
</dbReference>
<proteinExistence type="predicted"/>
<evidence type="ECO:0000256" key="1">
    <source>
        <dbReference type="ARBA" id="ARBA00022801"/>
    </source>
</evidence>
<organism evidence="5 6">
    <name type="scientific">Zhihengliuella halotolerans</name>
    <dbReference type="NCBI Taxonomy" id="370736"/>
    <lineage>
        <taxon>Bacteria</taxon>
        <taxon>Bacillati</taxon>
        <taxon>Actinomycetota</taxon>
        <taxon>Actinomycetes</taxon>
        <taxon>Micrococcales</taxon>
        <taxon>Micrococcaceae</taxon>
        <taxon>Zhihengliuella</taxon>
    </lineage>
</organism>
<comment type="caution">
    <text evidence="5">The sequence shown here is derived from an EMBL/GenBank/DDBJ whole genome shotgun (WGS) entry which is preliminary data.</text>
</comment>
<dbReference type="Gene3D" id="2.40.260.10">
    <property type="entry name" value="Sortase"/>
    <property type="match status" value="1"/>
</dbReference>